<feature type="compositionally biased region" description="Basic residues" evidence="1">
    <location>
        <begin position="95"/>
        <end position="114"/>
    </location>
</feature>
<proteinExistence type="predicted"/>
<dbReference type="Proteomes" id="UP001174909">
    <property type="component" value="Unassembled WGS sequence"/>
</dbReference>
<keyword evidence="3" id="KW-1185">Reference proteome</keyword>
<evidence type="ECO:0000313" key="2">
    <source>
        <dbReference type="EMBL" id="CAI8012642.1"/>
    </source>
</evidence>
<sequence>MAKSIRSKRRQRVLAVRREKYKAVERKKCWDHHLRRQREKIEDMDGVVEEKGEAKTGTEGGGDEVVEGGKDALVVETDADKPVFSKKYAEKLSKAWKGRHEKRKKKRLSKKHSKCCGNNISSSM</sequence>
<accession>A0AA35WGG5</accession>
<dbReference type="AlphaFoldDB" id="A0AA35WGG5"/>
<feature type="region of interest" description="Disordered" evidence="1">
    <location>
        <begin position="41"/>
        <end position="68"/>
    </location>
</feature>
<evidence type="ECO:0000313" key="3">
    <source>
        <dbReference type="Proteomes" id="UP001174909"/>
    </source>
</evidence>
<feature type="region of interest" description="Disordered" evidence="1">
    <location>
        <begin position="95"/>
        <end position="124"/>
    </location>
</feature>
<name>A0AA35WGG5_GEOBA</name>
<reference evidence="2" key="1">
    <citation type="submission" date="2023-03" db="EMBL/GenBank/DDBJ databases">
        <authorList>
            <person name="Steffen K."/>
            <person name="Cardenas P."/>
        </authorList>
    </citation>
    <scope>NUCLEOTIDE SEQUENCE</scope>
</reference>
<protein>
    <submittedName>
        <fullName evidence="2">Uncharacterized protein</fullName>
    </submittedName>
</protein>
<feature type="compositionally biased region" description="Basic and acidic residues" evidence="1">
    <location>
        <begin position="41"/>
        <end position="56"/>
    </location>
</feature>
<comment type="caution">
    <text evidence="2">The sequence shown here is derived from an EMBL/GenBank/DDBJ whole genome shotgun (WGS) entry which is preliminary data.</text>
</comment>
<gene>
    <name evidence="2" type="ORF">GBAR_LOCUS8098</name>
</gene>
<dbReference type="EMBL" id="CASHTH010001202">
    <property type="protein sequence ID" value="CAI8012642.1"/>
    <property type="molecule type" value="Genomic_DNA"/>
</dbReference>
<organism evidence="2 3">
    <name type="scientific">Geodia barretti</name>
    <name type="common">Barrett's horny sponge</name>
    <dbReference type="NCBI Taxonomy" id="519541"/>
    <lineage>
        <taxon>Eukaryota</taxon>
        <taxon>Metazoa</taxon>
        <taxon>Porifera</taxon>
        <taxon>Demospongiae</taxon>
        <taxon>Heteroscleromorpha</taxon>
        <taxon>Tetractinellida</taxon>
        <taxon>Astrophorina</taxon>
        <taxon>Geodiidae</taxon>
        <taxon>Geodia</taxon>
    </lineage>
</organism>
<evidence type="ECO:0000256" key="1">
    <source>
        <dbReference type="SAM" id="MobiDB-lite"/>
    </source>
</evidence>